<reference evidence="2" key="2">
    <citation type="submission" date="2020-11" db="EMBL/GenBank/DDBJ databases">
        <authorList>
            <person name="McCartney M.A."/>
            <person name="Auch B."/>
            <person name="Kono T."/>
            <person name="Mallez S."/>
            <person name="Becker A."/>
            <person name="Gohl D.M."/>
            <person name="Silverstein K.A.T."/>
            <person name="Koren S."/>
            <person name="Bechman K.B."/>
            <person name="Herman A."/>
            <person name="Abrahante J.E."/>
            <person name="Garbe J."/>
        </authorList>
    </citation>
    <scope>NUCLEOTIDE SEQUENCE</scope>
    <source>
        <strain evidence="2">Duluth1</strain>
        <tissue evidence="2">Whole animal</tissue>
    </source>
</reference>
<evidence type="ECO:0000313" key="3">
    <source>
        <dbReference type="Proteomes" id="UP000828390"/>
    </source>
</evidence>
<dbReference type="InterPro" id="IPR036179">
    <property type="entry name" value="Ig-like_dom_sf"/>
</dbReference>
<feature type="domain" description="Ig-like" evidence="1">
    <location>
        <begin position="1"/>
        <end position="82"/>
    </location>
</feature>
<dbReference type="SUPFAM" id="SSF48726">
    <property type="entry name" value="Immunoglobulin"/>
    <property type="match status" value="1"/>
</dbReference>
<dbReference type="InterPro" id="IPR013783">
    <property type="entry name" value="Ig-like_fold"/>
</dbReference>
<dbReference type="Proteomes" id="UP000828390">
    <property type="component" value="Unassembled WGS sequence"/>
</dbReference>
<name>A0A9D4BEK0_DREPO</name>
<comment type="caution">
    <text evidence="2">The sequence shown here is derived from an EMBL/GenBank/DDBJ whole genome shotgun (WGS) entry which is preliminary data.</text>
</comment>
<dbReference type="Gene3D" id="2.60.40.10">
    <property type="entry name" value="Immunoglobulins"/>
    <property type="match status" value="1"/>
</dbReference>
<gene>
    <name evidence="2" type="ORF">DPMN_075048</name>
</gene>
<reference evidence="2" key="1">
    <citation type="journal article" date="2019" name="bioRxiv">
        <title>The Genome of the Zebra Mussel, Dreissena polymorpha: A Resource for Invasive Species Research.</title>
        <authorList>
            <person name="McCartney M.A."/>
            <person name="Auch B."/>
            <person name="Kono T."/>
            <person name="Mallez S."/>
            <person name="Zhang Y."/>
            <person name="Obille A."/>
            <person name="Becker A."/>
            <person name="Abrahante J.E."/>
            <person name="Garbe J."/>
            <person name="Badalamenti J.P."/>
            <person name="Herman A."/>
            <person name="Mangelson H."/>
            <person name="Liachko I."/>
            <person name="Sullivan S."/>
            <person name="Sone E.D."/>
            <person name="Koren S."/>
            <person name="Silverstein K.A.T."/>
            <person name="Beckman K.B."/>
            <person name="Gohl D.M."/>
        </authorList>
    </citation>
    <scope>NUCLEOTIDE SEQUENCE</scope>
    <source>
        <strain evidence="2">Duluth1</strain>
        <tissue evidence="2">Whole animal</tissue>
    </source>
</reference>
<organism evidence="2 3">
    <name type="scientific">Dreissena polymorpha</name>
    <name type="common">Zebra mussel</name>
    <name type="synonym">Mytilus polymorpha</name>
    <dbReference type="NCBI Taxonomy" id="45954"/>
    <lineage>
        <taxon>Eukaryota</taxon>
        <taxon>Metazoa</taxon>
        <taxon>Spiralia</taxon>
        <taxon>Lophotrochozoa</taxon>
        <taxon>Mollusca</taxon>
        <taxon>Bivalvia</taxon>
        <taxon>Autobranchia</taxon>
        <taxon>Heteroconchia</taxon>
        <taxon>Euheterodonta</taxon>
        <taxon>Imparidentia</taxon>
        <taxon>Neoheterodontei</taxon>
        <taxon>Myida</taxon>
        <taxon>Dreissenoidea</taxon>
        <taxon>Dreissenidae</taxon>
        <taxon>Dreissena</taxon>
    </lineage>
</organism>
<dbReference type="PROSITE" id="PS50835">
    <property type="entry name" value="IG_LIKE"/>
    <property type="match status" value="1"/>
</dbReference>
<dbReference type="InterPro" id="IPR007110">
    <property type="entry name" value="Ig-like_dom"/>
</dbReference>
<evidence type="ECO:0000313" key="2">
    <source>
        <dbReference type="EMBL" id="KAH3700080.1"/>
    </source>
</evidence>
<evidence type="ECO:0000259" key="1">
    <source>
        <dbReference type="PROSITE" id="PS50835"/>
    </source>
</evidence>
<proteinExistence type="predicted"/>
<dbReference type="AlphaFoldDB" id="A0A9D4BEK0"/>
<dbReference type="EMBL" id="JAIWYP010000015">
    <property type="protein sequence ID" value="KAH3700080.1"/>
    <property type="molecule type" value="Genomic_DNA"/>
</dbReference>
<accession>A0A9D4BEK0</accession>
<sequence length="100" mass="11089">MAYDGQSVTLRCHSVSSTVPGDHNLSMTYEWKRGEHVVTSDGKFILEAKSRGSLTIMNVVTSDTKYNFTCRATEDSGNTSLSSDAFYLKVVCTYIVYSEV</sequence>
<dbReference type="Pfam" id="PF13895">
    <property type="entry name" value="Ig_2"/>
    <property type="match status" value="1"/>
</dbReference>
<protein>
    <recommendedName>
        <fullName evidence="1">Ig-like domain-containing protein</fullName>
    </recommendedName>
</protein>
<keyword evidence="3" id="KW-1185">Reference proteome</keyword>